<reference evidence="2 3" key="1">
    <citation type="submission" date="2024-01" db="EMBL/GenBank/DDBJ databases">
        <title>Genome assemblies of Stephania.</title>
        <authorList>
            <person name="Yang L."/>
        </authorList>
    </citation>
    <scope>NUCLEOTIDE SEQUENCE [LARGE SCALE GENOMIC DNA]</scope>
    <source>
        <strain evidence="2">YNDBR</strain>
        <tissue evidence="2">Leaf</tissue>
    </source>
</reference>
<dbReference type="AlphaFoldDB" id="A0AAP0K155"/>
<evidence type="ECO:0000313" key="3">
    <source>
        <dbReference type="Proteomes" id="UP001420932"/>
    </source>
</evidence>
<sequence length="269" mass="29410">MGGVSCCDSFAQKTPKIQNGAVLVAPMCKLLRENKRMIDRSIREIERERQGLQTQEKKVIAEIKKSAKQGQMWKLKKEFLLDGGYACSLKCYHVLVMPFCNAYGVGLTDFLLVILANNGGALAGLAACVVTMDIIATVASTLCGTSRQVPLDSSFSNVHVCEASYRTAMGRVISSCVCWIFIKAFKGIGEIGFEYPGSLCACFTQHSDISEGGAHGPAIASGMIRSTLEFVSLDRNFMRMGGRNPAMLSSLWYAYGVCNHGYLYFLTFL</sequence>
<proteinExistence type="predicted"/>
<accession>A0AAP0K155</accession>
<organism evidence="2 3">
    <name type="scientific">Stephania yunnanensis</name>
    <dbReference type="NCBI Taxonomy" id="152371"/>
    <lineage>
        <taxon>Eukaryota</taxon>
        <taxon>Viridiplantae</taxon>
        <taxon>Streptophyta</taxon>
        <taxon>Embryophyta</taxon>
        <taxon>Tracheophyta</taxon>
        <taxon>Spermatophyta</taxon>
        <taxon>Magnoliopsida</taxon>
        <taxon>Ranunculales</taxon>
        <taxon>Menispermaceae</taxon>
        <taxon>Menispermoideae</taxon>
        <taxon>Cissampelideae</taxon>
        <taxon>Stephania</taxon>
    </lineage>
</organism>
<dbReference type="Proteomes" id="UP001420932">
    <property type="component" value="Unassembled WGS sequence"/>
</dbReference>
<gene>
    <name evidence="2" type="ORF">Syun_012125</name>
</gene>
<dbReference type="Gene3D" id="6.10.140.1230">
    <property type="match status" value="1"/>
</dbReference>
<name>A0AAP0K155_9MAGN</name>
<comment type="caution">
    <text evidence="2">The sequence shown here is derived from an EMBL/GenBank/DDBJ whole genome shotgun (WGS) entry which is preliminary data.</text>
</comment>
<feature type="coiled-coil region" evidence="1">
    <location>
        <begin position="28"/>
        <end position="62"/>
    </location>
</feature>
<keyword evidence="3" id="KW-1185">Reference proteome</keyword>
<protein>
    <submittedName>
        <fullName evidence="2">Uncharacterized protein</fullName>
    </submittedName>
</protein>
<evidence type="ECO:0000313" key="2">
    <source>
        <dbReference type="EMBL" id="KAK9142725.1"/>
    </source>
</evidence>
<evidence type="ECO:0000256" key="1">
    <source>
        <dbReference type="SAM" id="Coils"/>
    </source>
</evidence>
<keyword evidence="1" id="KW-0175">Coiled coil</keyword>
<dbReference type="EMBL" id="JBBNAF010000005">
    <property type="protein sequence ID" value="KAK9142725.1"/>
    <property type="molecule type" value="Genomic_DNA"/>
</dbReference>